<evidence type="ECO:0000313" key="2">
    <source>
        <dbReference type="Proteomes" id="UP000814140"/>
    </source>
</evidence>
<sequence length="160" mass="18796">MRDELQASSFKSRKDGVRFATVRRHTLAIVFSIYLSSKFCYSEERGERRLGSLHGTRRRMCREVEAWCLFGFGQGDLPTLGFPCMHFWHDRHIVPRDHAMNGILKNDLSVRDRQPPEERQPFVQAIRGEYKPSPEHGGDHRFVHRNPSPTDNYFVEIPWL</sequence>
<dbReference type="Proteomes" id="UP000814140">
    <property type="component" value="Unassembled WGS sequence"/>
</dbReference>
<keyword evidence="2" id="KW-1185">Reference proteome</keyword>
<dbReference type="EMBL" id="MU277284">
    <property type="protein sequence ID" value="KAI0055640.1"/>
    <property type="molecule type" value="Genomic_DNA"/>
</dbReference>
<name>A0ACB8SGS2_9AGAM</name>
<proteinExistence type="predicted"/>
<evidence type="ECO:0000313" key="1">
    <source>
        <dbReference type="EMBL" id="KAI0055640.1"/>
    </source>
</evidence>
<reference evidence="1" key="1">
    <citation type="submission" date="2021-03" db="EMBL/GenBank/DDBJ databases">
        <authorList>
            <consortium name="DOE Joint Genome Institute"/>
            <person name="Ahrendt S."/>
            <person name="Looney B.P."/>
            <person name="Miyauchi S."/>
            <person name="Morin E."/>
            <person name="Drula E."/>
            <person name="Courty P.E."/>
            <person name="Chicoki N."/>
            <person name="Fauchery L."/>
            <person name="Kohler A."/>
            <person name="Kuo A."/>
            <person name="Labutti K."/>
            <person name="Pangilinan J."/>
            <person name="Lipzen A."/>
            <person name="Riley R."/>
            <person name="Andreopoulos W."/>
            <person name="He G."/>
            <person name="Johnson J."/>
            <person name="Barry K.W."/>
            <person name="Grigoriev I.V."/>
            <person name="Nagy L."/>
            <person name="Hibbett D."/>
            <person name="Henrissat B."/>
            <person name="Matheny P.B."/>
            <person name="Labbe J."/>
            <person name="Martin F."/>
        </authorList>
    </citation>
    <scope>NUCLEOTIDE SEQUENCE</scope>
    <source>
        <strain evidence="1">HHB10654</strain>
    </source>
</reference>
<protein>
    <submittedName>
        <fullName evidence="1">Uncharacterized protein</fullName>
    </submittedName>
</protein>
<reference evidence="1" key="2">
    <citation type="journal article" date="2022" name="New Phytol.">
        <title>Evolutionary transition to the ectomycorrhizal habit in the genomes of a hyperdiverse lineage of mushroom-forming fungi.</title>
        <authorList>
            <person name="Looney B."/>
            <person name="Miyauchi S."/>
            <person name="Morin E."/>
            <person name="Drula E."/>
            <person name="Courty P.E."/>
            <person name="Kohler A."/>
            <person name="Kuo A."/>
            <person name="LaButti K."/>
            <person name="Pangilinan J."/>
            <person name="Lipzen A."/>
            <person name="Riley R."/>
            <person name="Andreopoulos W."/>
            <person name="He G."/>
            <person name="Johnson J."/>
            <person name="Nolan M."/>
            <person name="Tritt A."/>
            <person name="Barry K.W."/>
            <person name="Grigoriev I.V."/>
            <person name="Nagy L.G."/>
            <person name="Hibbett D."/>
            <person name="Henrissat B."/>
            <person name="Matheny P.B."/>
            <person name="Labbe J."/>
            <person name="Martin F.M."/>
        </authorList>
    </citation>
    <scope>NUCLEOTIDE SEQUENCE</scope>
    <source>
        <strain evidence="1">HHB10654</strain>
    </source>
</reference>
<organism evidence="1 2">
    <name type="scientific">Artomyces pyxidatus</name>
    <dbReference type="NCBI Taxonomy" id="48021"/>
    <lineage>
        <taxon>Eukaryota</taxon>
        <taxon>Fungi</taxon>
        <taxon>Dikarya</taxon>
        <taxon>Basidiomycota</taxon>
        <taxon>Agaricomycotina</taxon>
        <taxon>Agaricomycetes</taxon>
        <taxon>Russulales</taxon>
        <taxon>Auriscalpiaceae</taxon>
        <taxon>Artomyces</taxon>
    </lineage>
</organism>
<gene>
    <name evidence="1" type="ORF">BV25DRAFT_1842830</name>
</gene>
<accession>A0ACB8SGS2</accession>
<comment type="caution">
    <text evidence="1">The sequence shown here is derived from an EMBL/GenBank/DDBJ whole genome shotgun (WGS) entry which is preliminary data.</text>
</comment>